<feature type="region of interest" description="Disordered" evidence="1">
    <location>
        <begin position="113"/>
        <end position="134"/>
    </location>
</feature>
<evidence type="ECO:0000313" key="2">
    <source>
        <dbReference type="EMBL" id="SFG78197.1"/>
    </source>
</evidence>
<dbReference type="EMBL" id="FOOI01000008">
    <property type="protein sequence ID" value="SFG78197.1"/>
    <property type="molecule type" value="Genomic_DNA"/>
</dbReference>
<proteinExistence type="predicted"/>
<evidence type="ECO:0000313" key="3">
    <source>
        <dbReference type="Proteomes" id="UP000199052"/>
    </source>
</evidence>
<dbReference type="STRING" id="504797.SAMN05421678_108238"/>
<organism evidence="2 3">
    <name type="scientific">Actinopolymorpha cephalotaxi</name>
    <dbReference type="NCBI Taxonomy" id="504797"/>
    <lineage>
        <taxon>Bacteria</taxon>
        <taxon>Bacillati</taxon>
        <taxon>Actinomycetota</taxon>
        <taxon>Actinomycetes</taxon>
        <taxon>Propionibacteriales</taxon>
        <taxon>Actinopolymorphaceae</taxon>
        <taxon>Actinopolymorpha</taxon>
    </lineage>
</organism>
<accession>A0A1I2UR45</accession>
<reference evidence="2 3" key="1">
    <citation type="submission" date="2016-10" db="EMBL/GenBank/DDBJ databases">
        <authorList>
            <person name="de Groot N.N."/>
        </authorList>
    </citation>
    <scope>NUCLEOTIDE SEQUENCE [LARGE SCALE GENOMIC DNA]</scope>
    <source>
        <strain evidence="2 3">CPCC 202808</strain>
    </source>
</reference>
<sequence>MNDNQSHETTREQAALIAALVCAERPEWDEPGVMAALGARRSARPALLGVAALRWAMNPAARTPAGIALDGPHWRITTAEPGDMERATSTVPVGVLCDYCGRSEEHCRRAPRIDDNHTFTPPGSVRRHMRGALR</sequence>
<protein>
    <submittedName>
        <fullName evidence="2">Uncharacterized protein</fullName>
    </submittedName>
</protein>
<dbReference type="Proteomes" id="UP000199052">
    <property type="component" value="Unassembled WGS sequence"/>
</dbReference>
<gene>
    <name evidence="2" type="ORF">SAMN05421678_108238</name>
</gene>
<feature type="compositionally biased region" description="Basic residues" evidence="1">
    <location>
        <begin position="125"/>
        <end position="134"/>
    </location>
</feature>
<name>A0A1I2UR45_9ACTN</name>
<evidence type="ECO:0000256" key="1">
    <source>
        <dbReference type="SAM" id="MobiDB-lite"/>
    </source>
</evidence>
<dbReference type="AlphaFoldDB" id="A0A1I2UR45"/>